<proteinExistence type="predicted"/>
<evidence type="ECO:0008006" key="4">
    <source>
        <dbReference type="Google" id="ProtNLM"/>
    </source>
</evidence>
<dbReference type="Proteomes" id="UP000505355">
    <property type="component" value="Chromosome"/>
</dbReference>
<feature type="region of interest" description="Disordered" evidence="1">
    <location>
        <begin position="407"/>
        <end position="428"/>
    </location>
</feature>
<gene>
    <name evidence="2" type="ORF">HQ865_11310</name>
</gene>
<reference evidence="2 3" key="1">
    <citation type="submission" date="2020-05" db="EMBL/GenBank/DDBJ databases">
        <title>Mucilaginibacter mali sp. nov.</title>
        <authorList>
            <person name="Kim H.S."/>
            <person name="Lee K.C."/>
            <person name="Suh M.K."/>
            <person name="Kim J.-S."/>
            <person name="Han K.-I."/>
            <person name="Eom M.K."/>
            <person name="Shin Y.K."/>
            <person name="Lee J.-S."/>
        </authorList>
    </citation>
    <scope>NUCLEOTIDE SEQUENCE [LARGE SCALE GENOMIC DNA]</scope>
    <source>
        <strain evidence="2 3">G2-14</strain>
    </source>
</reference>
<dbReference type="KEGG" id="mmab:HQ865_11310"/>
<dbReference type="InterPro" id="IPR022385">
    <property type="entry name" value="Rhs_assc_core"/>
</dbReference>
<dbReference type="NCBIfam" id="TIGR03696">
    <property type="entry name" value="Rhs_assc_core"/>
    <property type="match status" value="1"/>
</dbReference>
<dbReference type="Gene3D" id="2.180.10.10">
    <property type="entry name" value="RHS repeat-associated core"/>
    <property type="match status" value="1"/>
</dbReference>
<protein>
    <recommendedName>
        <fullName evidence="4">RHS repeat-associated core domain-containing protein</fullName>
    </recommendedName>
</protein>
<dbReference type="AlphaFoldDB" id="A0A7D4PUG0"/>
<keyword evidence="3" id="KW-1185">Reference proteome</keyword>
<accession>A0A7D4PUG0</accession>
<name>A0A7D4PUG0_9SPHI</name>
<feature type="compositionally biased region" description="Basic and acidic residues" evidence="1">
    <location>
        <begin position="411"/>
        <end position="425"/>
    </location>
</feature>
<organism evidence="2 3">
    <name type="scientific">Mucilaginibacter mali</name>
    <dbReference type="NCBI Taxonomy" id="2740462"/>
    <lineage>
        <taxon>Bacteria</taxon>
        <taxon>Pseudomonadati</taxon>
        <taxon>Bacteroidota</taxon>
        <taxon>Sphingobacteriia</taxon>
        <taxon>Sphingobacteriales</taxon>
        <taxon>Sphingobacteriaceae</taxon>
        <taxon>Mucilaginibacter</taxon>
    </lineage>
</organism>
<dbReference type="RefSeq" id="WP_173415004.1">
    <property type="nucleotide sequence ID" value="NZ_CP054139.1"/>
</dbReference>
<dbReference type="EMBL" id="CP054139">
    <property type="protein sequence ID" value="QKJ30323.1"/>
    <property type="molecule type" value="Genomic_DNA"/>
</dbReference>
<evidence type="ECO:0000313" key="3">
    <source>
        <dbReference type="Proteomes" id="UP000505355"/>
    </source>
</evidence>
<sequence length="539" mass="59387">MISGSITAIDDLTYNYDSTNANKLSSMVDGSGSNYSNYGFKNYSSGLSYVYDANGNLTTDPYKGLSLDYNVLNKTDKITLTSTSTGHINYTYDASGKLLRKDTYNTSGGGIAKTTDYVDGMVYENGTLAYFTMPEGRVRNESGTLVNEYIITDQQGNARISFDNTGSGGTLKVVQENSYYPFGMVMSNSPVSTPSKPNLQLYNAGAEWQNDYGDLPDYYQTFYRNYDAALGRFIAVDPKANATESLTPYQYAGNNPAMLNDPMGDLFDAGSEAFYKAVAEGYHETNGTERMDRTYDAVQEMILFAKYGVDAIYGPGGSSHGGAGGGGGRQKSYKDDEWDNAQLRQNAYASGKNVYNKERDGTLTNFKFTNDGYFEYNTVTGYSAYDNGGQIAYAPDIANHRVAISADSETDPQKPGKPNETKKASSESQTKGIWSSIFSHLTSKKTYEYKKDSQGRTYYQDNTGRMHYVMQNVLKTSLKSSVSNLSTYGGAGYDVITKGGPYGTLLGLGYGFMDEVWSQWRDFYLMHPNHHIGTDGKEH</sequence>
<evidence type="ECO:0000313" key="2">
    <source>
        <dbReference type="EMBL" id="QKJ30323.1"/>
    </source>
</evidence>
<evidence type="ECO:0000256" key="1">
    <source>
        <dbReference type="SAM" id="MobiDB-lite"/>
    </source>
</evidence>